<dbReference type="GO" id="GO:0090615">
    <property type="term" value="P:mitochondrial mRNA processing"/>
    <property type="evidence" value="ECO:0007669"/>
    <property type="project" value="TreeGrafter"/>
</dbReference>
<dbReference type="GO" id="GO:0005739">
    <property type="term" value="C:mitochondrion"/>
    <property type="evidence" value="ECO:0007669"/>
    <property type="project" value="TreeGrafter"/>
</dbReference>
<dbReference type="PANTHER" id="PTHR33642">
    <property type="entry name" value="COX1/OXI3 INTRON 1 PROTEIN-RELATED"/>
    <property type="match status" value="1"/>
</dbReference>
<organism evidence="1">
    <name type="scientific">Rhizophora mucronata</name>
    <name type="common">Asiatic mangrove</name>
    <dbReference type="NCBI Taxonomy" id="61149"/>
    <lineage>
        <taxon>Eukaryota</taxon>
        <taxon>Viridiplantae</taxon>
        <taxon>Streptophyta</taxon>
        <taxon>Embryophyta</taxon>
        <taxon>Tracheophyta</taxon>
        <taxon>Spermatophyta</taxon>
        <taxon>Magnoliopsida</taxon>
        <taxon>eudicotyledons</taxon>
        <taxon>Gunneridae</taxon>
        <taxon>Pentapetalae</taxon>
        <taxon>rosids</taxon>
        <taxon>fabids</taxon>
        <taxon>Malpighiales</taxon>
        <taxon>Rhizophoraceae</taxon>
        <taxon>Rhizophora</taxon>
    </lineage>
</organism>
<proteinExistence type="predicted"/>
<accession>A0A2P2P1W9</accession>
<dbReference type="EMBL" id="GGEC01068233">
    <property type="protein sequence ID" value="MBX48717.1"/>
    <property type="molecule type" value="Transcribed_RNA"/>
</dbReference>
<dbReference type="AlphaFoldDB" id="A0A2P2P1W9"/>
<dbReference type="PANTHER" id="PTHR33642:SF4">
    <property type="entry name" value="COX1_OXI3 INTRON 1 PROTEIN-RELATED"/>
    <property type="match status" value="1"/>
</dbReference>
<sequence>MVKTVVSYHLRFSCILTLKEKHESTKREAIKHYTKNLKVSTVDGNEEVHFPTEREVKMMGDKSLSDPKPADGALTLALIRLASDEPSHTCVAHFCDRTDTVTYRVRLLQKLLNVNPENEENWNPGMGAIHESLNGICLPLCSDHISILYTGKSTLQDIDCTSFVDVD</sequence>
<evidence type="ECO:0000313" key="1">
    <source>
        <dbReference type="EMBL" id="MBX48717.1"/>
    </source>
</evidence>
<protein>
    <submittedName>
        <fullName evidence="1">Uncharacterized protein</fullName>
    </submittedName>
</protein>
<dbReference type="GO" id="GO:0006315">
    <property type="term" value="P:homing of group II introns"/>
    <property type="evidence" value="ECO:0007669"/>
    <property type="project" value="TreeGrafter"/>
</dbReference>
<dbReference type="GO" id="GO:0003964">
    <property type="term" value="F:RNA-directed DNA polymerase activity"/>
    <property type="evidence" value="ECO:0007669"/>
    <property type="project" value="TreeGrafter"/>
</dbReference>
<name>A0A2P2P1W9_RHIMU</name>
<reference evidence="1" key="1">
    <citation type="submission" date="2018-02" db="EMBL/GenBank/DDBJ databases">
        <title>Rhizophora mucronata_Transcriptome.</title>
        <authorList>
            <person name="Meera S.P."/>
            <person name="Sreeshan A."/>
            <person name="Augustine A."/>
        </authorList>
    </citation>
    <scope>NUCLEOTIDE SEQUENCE</scope>
    <source>
        <tissue evidence="1">Leaf</tissue>
    </source>
</reference>